<evidence type="ECO:0000259" key="8">
    <source>
        <dbReference type="Pfam" id="PF10502"/>
    </source>
</evidence>
<dbReference type="EMBL" id="QZEY01000024">
    <property type="protein sequence ID" value="RJL21787.1"/>
    <property type="molecule type" value="Genomic_DNA"/>
</dbReference>
<comment type="subcellular location">
    <subcellularLocation>
        <location evidence="2">Cell membrane</location>
        <topology evidence="2">Single-pass type II membrane protein</topology>
    </subcellularLocation>
    <subcellularLocation>
        <location evidence="7">Membrane</location>
        <topology evidence="7">Single-pass type II membrane protein</topology>
    </subcellularLocation>
</comment>
<feature type="active site" evidence="6">
    <location>
        <position position="29"/>
    </location>
</feature>
<comment type="similarity">
    <text evidence="3 7">Belongs to the peptidase S26 family.</text>
</comment>
<organism evidence="9 10">
    <name type="scientific">Bailinhaonella thermotolerans</name>
    <dbReference type="NCBI Taxonomy" id="1070861"/>
    <lineage>
        <taxon>Bacteria</taxon>
        <taxon>Bacillati</taxon>
        <taxon>Actinomycetota</taxon>
        <taxon>Actinomycetes</taxon>
        <taxon>Streptosporangiales</taxon>
        <taxon>Streptosporangiaceae</taxon>
        <taxon>Bailinhaonella</taxon>
    </lineage>
</organism>
<evidence type="ECO:0000256" key="1">
    <source>
        <dbReference type="ARBA" id="ARBA00000677"/>
    </source>
</evidence>
<name>A0A3A4AKZ3_9ACTN</name>
<dbReference type="GO" id="GO:0006465">
    <property type="term" value="P:signal peptide processing"/>
    <property type="evidence" value="ECO:0007669"/>
    <property type="project" value="InterPro"/>
</dbReference>
<dbReference type="InterPro" id="IPR000223">
    <property type="entry name" value="Pept_S26A_signal_pept_1"/>
</dbReference>
<gene>
    <name evidence="9" type="primary">lepB</name>
    <name evidence="9" type="ORF">D5H75_37160</name>
</gene>
<keyword evidence="10" id="KW-1185">Reference proteome</keyword>
<dbReference type="GO" id="GO:0004252">
    <property type="term" value="F:serine-type endopeptidase activity"/>
    <property type="evidence" value="ECO:0007669"/>
    <property type="project" value="InterPro"/>
</dbReference>
<reference evidence="9 10" key="1">
    <citation type="submission" date="2018-09" db="EMBL/GenBank/DDBJ databases">
        <title>YIM 75507 draft genome.</title>
        <authorList>
            <person name="Tang S."/>
            <person name="Feng Y."/>
        </authorList>
    </citation>
    <scope>NUCLEOTIDE SEQUENCE [LARGE SCALE GENOMIC DNA]</scope>
    <source>
        <strain evidence="9 10">YIM 75507</strain>
    </source>
</reference>
<sequence length="168" mass="18263">MPAIAVVVVLCAVLVNAFVVQVFWIPSASMEDTLLEGDRVLVGKLGDDYGRQDVVVFSGVFGPDDKDFIKRVIAVGGDTVECCDARGRLMVNGRPLTEPYIQPGNRPSATPFRAVVPPGRLWVMGDHRDDSADSRYHQRLDGDGTVPVDKVVGRAFMIIWPPSRVGGL</sequence>
<dbReference type="NCBIfam" id="TIGR02227">
    <property type="entry name" value="sigpep_I_bact"/>
    <property type="match status" value="1"/>
</dbReference>
<dbReference type="PRINTS" id="PR00727">
    <property type="entry name" value="LEADERPTASE"/>
</dbReference>
<evidence type="ECO:0000256" key="7">
    <source>
        <dbReference type="RuleBase" id="RU362042"/>
    </source>
</evidence>
<dbReference type="PROSITE" id="PS00761">
    <property type="entry name" value="SPASE_I_3"/>
    <property type="match status" value="1"/>
</dbReference>
<accession>A0A3A4AKZ3</accession>
<dbReference type="PANTHER" id="PTHR43390:SF1">
    <property type="entry name" value="CHLOROPLAST PROCESSING PEPTIDASE"/>
    <property type="match status" value="1"/>
</dbReference>
<dbReference type="Proteomes" id="UP000265768">
    <property type="component" value="Unassembled WGS sequence"/>
</dbReference>
<dbReference type="GO" id="GO:0009003">
    <property type="term" value="F:signal peptidase activity"/>
    <property type="evidence" value="ECO:0007669"/>
    <property type="project" value="UniProtKB-EC"/>
</dbReference>
<evidence type="ECO:0000256" key="6">
    <source>
        <dbReference type="PIRSR" id="PIRSR600223-1"/>
    </source>
</evidence>
<dbReference type="AlphaFoldDB" id="A0A3A4AKZ3"/>
<feature type="domain" description="Peptidase S26" evidence="8">
    <location>
        <begin position="5"/>
        <end position="160"/>
    </location>
</feature>
<dbReference type="SUPFAM" id="SSF51306">
    <property type="entry name" value="LexA/Signal peptidase"/>
    <property type="match status" value="1"/>
</dbReference>
<evidence type="ECO:0000256" key="5">
    <source>
        <dbReference type="ARBA" id="ARBA00022801"/>
    </source>
</evidence>
<keyword evidence="7" id="KW-0645">Protease</keyword>
<dbReference type="Gene3D" id="2.10.109.10">
    <property type="entry name" value="Umud Fragment, subunit A"/>
    <property type="match status" value="1"/>
</dbReference>
<evidence type="ECO:0000256" key="2">
    <source>
        <dbReference type="ARBA" id="ARBA00004401"/>
    </source>
</evidence>
<dbReference type="Pfam" id="PF10502">
    <property type="entry name" value="Peptidase_S26"/>
    <property type="match status" value="1"/>
</dbReference>
<dbReference type="InterPro" id="IPR019533">
    <property type="entry name" value="Peptidase_S26"/>
</dbReference>
<keyword evidence="5 7" id="KW-0378">Hydrolase</keyword>
<dbReference type="OrthoDB" id="9815782at2"/>
<evidence type="ECO:0000256" key="3">
    <source>
        <dbReference type="ARBA" id="ARBA00009370"/>
    </source>
</evidence>
<feature type="active site" evidence="6">
    <location>
        <position position="70"/>
    </location>
</feature>
<protein>
    <recommendedName>
        <fullName evidence="4 7">Signal peptidase I</fullName>
        <ecNumber evidence="4 7">3.4.21.89</ecNumber>
    </recommendedName>
</protein>
<dbReference type="CDD" id="cd06530">
    <property type="entry name" value="S26_SPase_I"/>
    <property type="match status" value="1"/>
</dbReference>
<dbReference type="InterPro" id="IPR019758">
    <property type="entry name" value="Pept_S26A_signal_pept_1_CS"/>
</dbReference>
<dbReference type="GO" id="GO:0005886">
    <property type="term" value="C:plasma membrane"/>
    <property type="evidence" value="ECO:0007669"/>
    <property type="project" value="UniProtKB-SubCell"/>
</dbReference>
<evidence type="ECO:0000313" key="10">
    <source>
        <dbReference type="Proteomes" id="UP000265768"/>
    </source>
</evidence>
<evidence type="ECO:0000256" key="4">
    <source>
        <dbReference type="ARBA" id="ARBA00013208"/>
    </source>
</evidence>
<dbReference type="InterPro" id="IPR036286">
    <property type="entry name" value="LexA/Signal_pep-like_sf"/>
</dbReference>
<dbReference type="PANTHER" id="PTHR43390">
    <property type="entry name" value="SIGNAL PEPTIDASE I"/>
    <property type="match status" value="1"/>
</dbReference>
<proteinExistence type="inferred from homology"/>
<comment type="caution">
    <text evidence="9">The sequence shown here is derived from an EMBL/GenBank/DDBJ whole genome shotgun (WGS) entry which is preliminary data.</text>
</comment>
<dbReference type="EC" id="3.4.21.89" evidence="4 7"/>
<evidence type="ECO:0000313" key="9">
    <source>
        <dbReference type="EMBL" id="RJL21787.1"/>
    </source>
</evidence>
<comment type="catalytic activity">
    <reaction evidence="1 7">
        <text>Cleavage of hydrophobic, N-terminal signal or leader sequences from secreted and periplasmic proteins.</text>
        <dbReference type="EC" id="3.4.21.89"/>
    </reaction>
</comment>